<dbReference type="GO" id="GO:0097730">
    <property type="term" value="C:non-motile cilium"/>
    <property type="evidence" value="ECO:0007669"/>
    <property type="project" value="TreeGrafter"/>
</dbReference>
<feature type="region of interest" description="Disordered" evidence="3">
    <location>
        <begin position="29"/>
        <end position="74"/>
    </location>
</feature>
<protein>
    <submittedName>
        <fullName evidence="4">Intraflagellar transport protein 122 homolog</fullName>
    </submittedName>
</protein>
<organism evidence="4 5">
    <name type="scientific">Geodia barretti</name>
    <name type="common">Barrett's horny sponge</name>
    <dbReference type="NCBI Taxonomy" id="519541"/>
    <lineage>
        <taxon>Eukaryota</taxon>
        <taxon>Metazoa</taxon>
        <taxon>Porifera</taxon>
        <taxon>Demospongiae</taxon>
        <taxon>Heteroscleromorpha</taxon>
        <taxon>Tetractinellida</taxon>
        <taxon>Astrophorina</taxon>
        <taxon>Geodiidae</taxon>
        <taxon>Geodia</taxon>
    </lineage>
</organism>
<dbReference type="EMBL" id="CASHTH010001895">
    <property type="protein sequence ID" value="CAI8021392.1"/>
    <property type="molecule type" value="Genomic_DNA"/>
</dbReference>
<name>A0AA35S3E4_GEOBA</name>
<dbReference type="GO" id="GO:0030991">
    <property type="term" value="C:intraciliary transport particle A"/>
    <property type="evidence" value="ECO:0007669"/>
    <property type="project" value="TreeGrafter"/>
</dbReference>
<evidence type="ECO:0000256" key="3">
    <source>
        <dbReference type="SAM" id="MobiDB-lite"/>
    </source>
</evidence>
<dbReference type="GO" id="GO:0035721">
    <property type="term" value="P:intraciliary retrograde transport"/>
    <property type="evidence" value="ECO:0007669"/>
    <property type="project" value="TreeGrafter"/>
</dbReference>
<comment type="caution">
    <text evidence="4">The sequence shown here is derived from an EMBL/GenBank/DDBJ whole genome shotgun (WGS) entry which is preliminary data.</text>
</comment>
<dbReference type="PANTHER" id="PTHR12764:SF4">
    <property type="entry name" value="INTRAFLAGELLAR TRANSPORT PROTEIN 122 HOMOLOG"/>
    <property type="match status" value="1"/>
</dbReference>
<sequence length="153" mass="16880">MARVNGCALMFVCSDDEAVRLIQMEPPQKKTSGPVITEEGTTQTLVLSGPPDDQLDDENDPFTSTNTEGGSEFQPVEVSRSVLTRLHRSEVMVKEWGAPIGNQYYRSVLPVFPISLCGSCNKMFLADDYELQELCKGHCPFCILGPPLTLYSC</sequence>
<evidence type="ECO:0000256" key="2">
    <source>
        <dbReference type="ARBA" id="ARBA00022737"/>
    </source>
</evidence>
<dbReference type="Proteomes" id="UP001174909">
    <property type="component" value="Unassembled WGS sequence"/>
</dbReference>
<reference evidence="4" key="1">
    <citation type="submission" date="2023-03" db="EMBL/GenBank/DDBJ databases">
        <authorList>
            <person name="Steffen K."/>
            <person name="Cardenas P."/>
        </authorList>
    </citation>
    <scope>NUCLEOTIDE SEQUENCE</scope>
</reference>
<evidence type="ECO:0000256" key="1">
    <source>
        <dbReference type="ARBA" id="ARBA00022574"/>
    </source>
</evidence>
<dbReference type="InterPro" id="IPR039857">
    <property type="entry name" value="Ift122/121"/>
</dbReference>
<keyword evidence="1" id="KW-0853">WD repeat</keyword>
<dbReference type="PANTHER" id="PTHR12764">
    <property type="entry name" value="WD REPEAT DOMAIN-RELATED"/>
    <property type="match status" value="1"/>
</dbReference>
<keyword evidence="2" id="KW-0677">Repeat</keyword>
<proteinExistence type="predicted"/>
<accession>A0AA35S3E4</accession>
<dbReference type="GO" id="GO:0061512">
    <property type="term" value="P:protein localization to cilium"/>
    <property type="evidence" value="ECO:0007669"/>
    <property type="project" value="TreeGrafter"/>
</dbReference>
<dbReference type="AlphaFoldDB" id="A0AA35S3E4"/>
<keyword evidence="5" id="KW-1185">Reference proteome</keyword>
<evidence type="ECO:0000313" key="5">
    <source>
        <dbReference type="Proteomes" id="UP001174909"/>
    </source>
</evidence>
<dbReference type="GO" id="GO:1905515">
    <property type="term" value="P:non-motile cilium assembly"/>
    <property type="evidence" value="ECO:0007669"/>
    <property type="project" value="TreeGrafter"/>
</dbReference>
<evidence type="ECO:0000313" key="4">
    <source>
        <dbReference type="EMBL" id="CAI8021392.1"/>
    </source>
</evidence>
<gene>
    <name evidence="4" type="ORF">GBAR_LOCUS12697</name>
</gene>